<keyword evidence="3" id="KW-0804">Transcription</keyword>
<reference evidence="6" key="1">
    <citation type="submission" date="2020-01" db="EMBL/GenBank/DDBJ databases">
        <title>'Steroidobacter agaridevorans' sp. nov., agar-degrading bacteria isolated from rhizosphere soils.</title>
        <authorList>
            <person name="Ikenaga M."/>
            <person name="Kataoka M."/>
            <person name="Murouchi A."/>
            <person name="Katsuragi S."/>
            <person name="Sakai M."/>
        </authorList>
    </citation>
    <scope>NUCLEOTIDE SEQUENCE [LARGE SCALE GENOMIC DNA]</scope>
    <source>
        <strain evidence="6">YU21-B</strain>
    </source>
</reference>
<dbReference type="InterPro" id="IPR036388">
    <property type="entry name" value="WH-like_DNA-bd_sf"/>
</dbReference>
<dbReference type="PANTHER" id="PTHR30154:SF17">
    <property type="entry name" value="DNA-BINDING TRANSCRIPTIONAL ACTIVATOR DECR"/>
    <property type="match status" value="1"/>
</dbReference>
<evidence type="ECO:0000256" key="3">
    <source>
        <dbReference type="ARBA" id="ARBA00023163"/>
    </source>
</evidence>
<dbReference type="SUPFAM" id="SSF46785">
    <property type="entry name" value="Winged helix' DNA-binding domain"/>
    <property type="match status" value="1"/>
</dbReference>
<sequence length="158" mass="18080">MENETPVIDDIDRRILVLLQSDASLPCSKIASEVGLSQPQCWRRIQQFRRDGWISGVVALLDRTKLGVGTQLFVHVRVNKKDPTSIAEFSRAIRELPEVLECHAILGAFDFMLRVVVPDIDAYHRFHFDKLDHVPHIREVRCMTSVAQVKYTTSLPLM</sequence>
<dbReference type="InterPro" id="IPR036390">
    <property type="entry name" value="WH_DNA-bd_sf"/>
</dbReference>
<dbReference type="GO" id="GO:0043200">
    <property type="term" value="P:response to amino acid"/>
    <property type="evidence" value="ECO:0007669"/>
    <property type="project" value="TreeGrafter"/>
</dbReference>
<keyword evidence="2" id="KW-0238">DNA-binding</keyword>
<dbReference type="Gene3D" id="1.10.10.10">
    <property type="entry name" value="Winged helix-like DNA-binding domain superfamily/Winged helix DNA-binding domain"/>
    <property type="match status" value="1"/>
</dbReference>
<protein>
    <submittedName>
        <fullName evidence="5">AsnC family transcriptional regulator</fullName>
    </submittedName>
</protein>
<dbReference type="Proteomes" id="UP000445000">
    <property type="component" value="Unassembled WGS sequence"/>
</dbReference>
<dbReference type="PROSITE" id="PS50956">
    <property type="entry name" value="HTH_ASNC_2"/>
    <property type="match status" value="1"/>
</dbReference>
<dbReference type="RefSeq" id="WP_161811781.1">
    <property type="nucleotide sequence ID" value="NZ_BLJN01000002.1"/>
</dbReference>
<dbReference type="Pfam" id="PF13404">
    <property type="entry name" value="HTH_AsnC-type"/>
    <property type="match status" value="1"/>
</dbReference>
<keyword evidence="1" id="KW-0805">Transcription regulation</keyword>
<dbReference type="Gene3D" id="3.30.70.920">
    <property type="match status" value="1"/>
</dbReference>
<dbReference type="GO" id="GO:0005829">
    <property type="term" value="C:cytosol"/>
    <property type="evidence" value="ECO:0007669"/>
    <property type="project" value="TreeGrafter"/>
</dbReference>
<evidence type="ECO:0000256" key="2">
    <source>
        <dbReference type="ARBA" id="ARBA00023125"/>
    </source>
</evidence>
<organism evidence="5 6">
    <name type="scientific">Steroidobacter agaridevorans</name>
    <dbReference type="NCBI Taxonomy" id="2695856"/>
    <lineage>
        <taxon>Bacteria</taxon>
        <taxon>Pseudomonadati</taxon>
        <taxon>Pseudomonadota</taxon>
        <taxon>Gammaproteobacteria</taxon>
        <taxon>Steroidobacterales</taxon>
        <taxon>Steroidobacteraceae</taxon>
        <taxon>Steroidobacter</taxon>
    </lineage>
</organism>
<dbReference type="SMART" id="SM00344">
    <property type="entry name" value="HTH_ASNC"/>
    <property type="match status" value="1"/>
</dbReference>
<dbReference type="InterPro" id="IPR000485">
    <property type="entry name" value="AsnC-type_HTH_dom"/>
</dbReference>
<dbReference type="InterPro" id="IPR019888">
    <property type="entry name" value="Tscrpt_reg_AsnC-like"/>
</dbReference>
<evidence type="ECO:0000313" key="5">
    <source>
        <dbReference type="EMBL" id="GFE80044.1"/>
    </source>
</evidence>
<dbReference type="PANTHER" id="PTHR30154">
    <property type="entry name" value="LEUCINE-RESPONSIVE REGULATORY PROTEIN"/>
    <property type="match status" value="1"/>
</dbReference>
<dbReference type="AlphaFoldDB" id="A0A829Y9M2"/>
<comment type="caution">
    <text evidence="5">The sequence shown here is derived from an EMBL/GenBank/DDBJ whole genome shotgun (WGS) entry which is preliminary data.</text>
</comment>
<dbReference type="SUPFAM" id="SSF54909">
    <property type="entry name" value="Dimeric alpha+beta barrel"/>
    <property type="match status" value="1"/>
</dbReference>
<dbReference type="PRINTS" id="PR00033">
    <property type="entry name" value="HTHASNC"/>
</dbReference>
<keyword evidence="6" id="KW-1185">Reference proteome</keyword>
<evidence type="ECO:0000313" key="6">
    <source>
        <dbReference type="Proteomes" id="UP000445000"/>
    </source>
</evidence>
<name>A0A829Y9M2_9GAMM</name>
<dbReference type="InterPro" id="IPR011008">
    <property type="entry name" value="Dimeric_a/b-barrel"/>
</dbReference>
<evidence type="ECO:0000259" key="4">
    <source>
        <dbReference type="PROSITE" id="PS50956"/>
    </source>
</evidence>
<evidence type="ECO:0000256" key="1">
    <source>
        <dbReference type="ARBA" id="ARBA00023015"/>
    </source>
</evidence>
<dbReference type="Pfam" id="PF01037">
    <property type="entry name" value="AsnC_trans_reg"/>
    <property type="match status" value="1"/>
</dbReference>
<proteinExistence type="predicted"/>
<dbReference type="EMBL" id="BLJN01000002">
    <property type="protein sequence ID" value="GFE80044.1"/>
    <property type="molecule type" value="Genomic_DNA"/>
</dbReference>
<dbReference type="GO" id="GO:0043565">
    <property type="term" value="F:sequence-specific DNA binding"/>
    <property type="evidence" value="ECO:0007669"/>
    <property type="project" value="InterPro"/>
</dbReference>
<accession>A0A829Y9M2</accession>
<gene>
    <name evidence="5" type="ORF">GCM10011487_20440</name>
</gene>
<dbReference type="InterPro" id="IPR019887">
    <property type="entry name" value="Tscrpt_reg_AsnC/Lrp_C"/>
</dbReference>
<feature type="domain" description="HTH asnC-type" evidence="4">
    <location>
        <begin position="8"/>
        <end position="69"/>
    </location>
</feature>